<dbReference type="CDD" id="cd01679">
    <property type="entry name" value="RNR_I"/>
    <property type="match status" value="1"/>
</dbReference>
<feature type="region of interest" description="Disordered" evidence="7">
    <location>
        <begin position="658"/>
        <end position="677"/>
    </location>
</feature>
<keyword evidence="3 6" id="KW-0560">Oxidoreductase</keyword>
<evidence type="ECO:0000256" key="7">
    <source>
        <dbReference type="SAM" id="MobiDB-lite"/>
    </source>
</evidence>
<comment type="similarity">
    <text evidence="1 6">Belongs to the ribonucleoside diphosphate reductase large chain family.</text>
</comment>
<feature type="domain" description="Ribonucleotide reductase large subunit C-terminal" evidence="9">
    <location>
        <begin position="45"/>
        <end position="567"/>
    </location>
</feature>
<comment type="function">
    <text evidence="5 6">Provides the precursors necessary for DNA synthesis. Catalyzes the biosynthesis of deoxyribonucleotides from the corresponding ribonucleotides.</text>
</comment>
<dbReference type="GO" id="GO:0005524">
    <property type="term" value="F:ATP binding"/>
    <property type="evidence" value="ECO:0007669"/>
    <property type="project" value="InterPro"/>
</dbReference>
<dbReference type="PANTHER" id="PTHR11573:SF6">
    <property type="entry name" value="RIBONUCLEOSIDE-DIPHOSPHATE REDUCTASE LARGE SUBUNIT"/>
    <property type="match status" value="1"/>
</dbReference>
<evidence type="ECO:0000256" key="5">
    <source>
        <dbReference type="ARBA" id="ARBA00024942"/>
    </source>
</evidence>
<dbReference type="EMBL" id="BPWL01000011">
    <property type="protein sequence ID" value="GJJ15924.1"/>
    <property type="molecule type" value="Genomic_DNA"/>
</dbReference>
<dbReference type="AlphaFoldDB" id="A0AAV5AT40"/>
<dbReference type="InterPro" id="IPR039718">
    <property type="entry name" value="Rrm1"/>
</dbReference>
<gene>
    <name evidence="10" type="primary">RNR1_2</name>
    <name evidence="10" type="ORF">Clacol_010203</name>
</gene>
<keyword evidence="4 6" id="KW-0215">Deoxyribonucleotide synthesis</keyword>
<dbReference type="SUPFAM" id="SSF51998">
    <property type="entry name" value="PFL-like glycyl radical enzymes"/>
    <property type="match status" value="1"/>
</dbReference>
<name>A0AAV5AT40_9AGAM</name>
<dbReference type="Gene3D" id="3.20.70.20">
    <property type="match status" value="1"/>
</dbReference>
<evidence type="ECO:0000313" key="10">
    <source>
        <dbReference type="EMBL" id="GJJ15924.1"/>
    </source>
</evidence>
<protein>
    <recommendedName>
        <fullName evidence="2 6">Ribonucleoside-diphosphate reductase</fullName>
        <ecNumber evidence="2 6">1.17.4.1</ecNumber>
    </recommendedName>
</protein>
<evidence type="ECO:0000259" key="9">
    <source>
        <dbReference type="Pfam" id="PF02867"/>
    </source>
</evidence>
<reference evidence="10" key="1">
    <citation type="submission" date="2021-10" db="EMBL/GenBank/DDBJ databases">
        <title>De novo Genome Assembly of Clathrus columnatus (Basidiomycota, Fungi) Using Illumina and Nanopore Sequence Data.</title>
        <authorList>
            <person name="Ogiso-Tanaka E."/>
            <person name="Itagaki H."/>
            <person name="Hosoya T."/>
            <person name="Hosaka K."/>
        </authorList>
    </citation>
    <scope>NUCLEOTIDE SEQUENCE</scope>
    <source>
        <strain evidence="10">MO-923</strain>
    </source>
</reference>
<dbReference type="Pfam" id="PF00317">
    <property type="entry name" value="Ribonuc_red_lgN"/>
    <property type="match status" value="1"/>
</dbReference>
<dbReference type="NCBIfam" id="TIGR02506">
    <property type="entry name" value="NrdE_NrdA"/>
    <property type="match status" value="1"/>
</dbReference>
<evidence type="ECO:0000256" key="6">
    <source>
        <dbReference type="RuleBase" id="RU003410"/>
    </source>
</evidence>
<feature type="compositionally biased region" description="Basic and acidic residues" evidence="7">
    <location>
        <begin position="666"/>
        <end position="675"/>
    </location>
</feature>
<dbReference type="PANTHER" id="PTHR11573">
    <property type="entry name" value="RIBONUCLEOSIDE-DIPHOSPHATE REDUCTASE LARGE CHAIN"/>
    <property type="match status" value="1"/>
</dbReference>
<evidence type="ECO:0000259" key="8">
    <source>
        <dbReference type="Pfam" id="PF00317"/>
    </source>
</evidence>
<comment type="caution">
    <text evidence="10">The sequence shown here is derived from an EMBL/GenBank/DDBJ whole genome shotgun (WGS) entry which is preliminary data.</text>
</comment>
<evidence type="ECO:0000256" key="2">
    <source>
        <dbReference type="ARBA" id="ARBA00012274"/>
    </source>
</evidence>
<organism evidence="10 11">
    <name type="scientific">Clathrus columnatus</name>
    <dbReference type="NCBI Taxonomy" id="1419009"/>
    <lineage>
        <taxon>Eukaryota</taxon>
        <taxon>Fungi</taxon>
        <taxon>Dikarya</taxon>
        <taxon>Basidiomycota</taxon>
        <taxon>Agaricomycotina</taxon>
        <taxon>Agaricomycetes</taxon>
        <taxon>Phallomycetidae</taxon>
        <taxon>Phallales</taxon>
        <taxon>Clathraceae</taxon>
        <taxon>Clathrus</taxon>
    </lineage>
</organism>
<feature type="domain" description="Ribonucleotide reductase large subunit N-terminal" evidence="8">
    <location>
        <begin position="1"/>
        <end position="41"/>
    </location>
</feature>
<comment type="catalytic activity">
    <reaction evidence="6">
        <text>a 2'-deoxyribonucleoside 5'-diphosphate + [thioredoxin]-disulfide + H2O = a ribonucleoside 5'-diphosphate + [thioredoxin]-dithiol</text>
        <dbReference type="Rhea" id="RHEA:23252"/>
        <dbReference type="Rhea" id="RHEA-COMP:10698"/>
        <dbReference type="Rhea" id="RHEA-COMP:10700"/>
        <dbReference type="ChEBI" id="CHEBI:15377"/>
        <dbReference type="ChEBI" id="CHEBI:29950"/>
        <dbReference type="ChEBI" id="CHEBI:50058"/>
        <dbReference type="ChEBI" id="CHEBI:57930"/>
        <dbReference type="ChEBI" id="CHEBI:73316"/>
        <dbReference type="EC" id="1.17.4.1"/>
    </reaction>
</comment>
<dbReference type="SUPFAM" id="SSF48168">
    <property type="entry name" value="R1 subunit of ribonucleotide reductase, N-terminal domain"/>
    <property type="match status" value="1"/>
</dbReference>
<feature type="compositionally biased region" description="Low complexity" evidence="7">
    <location>
        <begin position="593"/>
        <end position="612"/>
    </location>
</feature>
<evidence type="ECO:0000256" key="3">
    <source>
        <dbReference type="ARBA" id="ARBA00023002"/>
    </source>
</evidence>
<evidence type="ECO:0000313" key="11">
    <source>
        <dbReference type="Proteomes" id="UP001050691"/>
    </source>
</evidence>
<dbReference type="GO" id="GO:0005971">
    <property type="term" value="C:ribonucleoside-diphosphate reductase complex"/>
    <property type="evidence" value="ECO:0007669"/>
    <property type="project" value="TreeGrafter"/>
</dbReference>
<evidence type="ECO:0000256" key="1">
    <source>
        <dbReference type="ARBA" id="ARBA00010406"/>
    </source>
</evidence>
<dbReference type="InterPro" id="IPR013346">
    <property type="entry name" value="NrdE_NrdA_C"/>
</dbReference>
<dbReference type="InterPro" id="IPR000788">
    <property type="entry name" value="RNR_lg_C"/>
</dbReference>
<dbReference type="EC" id="1.17.4.1" evidence="2 6"/>
<dbReference type="InterPro" id="IPR008926">
    <property type="entry name" value="RNR_R1-su_N"/>
</dbReference>
<dbReference type="GO" id="GO:0009263">
    <property type="term" value="P:deoxyribonucleotide biosynthetic process"/>
    <property type="evidence" value="ECO:0007669"/>
    <property type="project" value="UniProtKB-KW"/>
</dbReference>
<proteinExistence type="inferred from homology"/>
<dbReference type="Pfam" id="PF02867">
    <property type="entry name" value="Ribonuc_red_lgC"/>
    <property type="match status" value="1"/>
</dbReference>
<dbReference type="InterPro" id="IPR013509">
    <property type="entry name" value="RNR_lsu_N"/>
</dbReference>
<dbReference type="GO" id="GO:0004748">
    <property type="term" value="F:ribonucleoside-diphosphate reductase activity, thioredoxin disulfide as acceptor"/>
    <property type="evidence" value="ECO:0007669"/>
    <property type="project" value="UniProtKB-EC"/>
</dbReference>
<sequence>MRVAVGIHGHDIERAIETYHLMSQRFFTHASPTLFNAGTPHPQLASCFLVCMKDDSIEGIYDTLKTCAMISKTAGGIGMSIHNIRATGSYIAGTNGYSNGIVPMLRAYDATARYVDQGGNKRPGAFAIYIEPWHSDIFEFLDLRKNHGKEEARARDLFYALWIPDLFMKRVQADGKWSLFCPNEAPGLQEVYGAEFEALYERYELEGRAKKTVDAQKLWFAVLDAQIETGGPFMCYKDASNAKSNQQNLGTIKSSNLCTEIIEYSSPDEVAVCNLASLALPSFIDPKTNKYNFQKLHDVTKVLAFNLNRVIDVNYYPVPEARKSNMRHRPIGIGVQGLADAFMALRMPFDSEQAKELNIQIFETIYHAAVEASCDMAEIDGPYETFQGSPASQGRLQFDLWGVTPTSLWEWTNLKARVQRVGLRNSLLCAPMPTASTSQILGNNECFEPYTNNIYTRRVLAGEFQVVCPWLLKELVELNLWNDDMRNKIIANNGSIQSIAEIPDDVKAIYKTVWEISQKKVLDMAADRGAYICQSQSLNVHLSAPTKNQLTSMHFYGWRKGLKTGIYLRTRPAAQAIQFTVDQSYLKKKTVTPQSQPSQPEQPKAQSSTTMPTPSPSPKPKSEPSVETVTTELKQLNVTEPQQQEITTVTTSIDATTTKSTIPDGLDERTAKAAAEDPEFAAALQRQRDRELEEAKLYCSLENKEACVMCSG</sequence>
<accession>A0AAV5AT40</accession>
<dbReference type="PRINTS" id="PR01183">
    <property type="entry name" value="RIBORDTASEM1"/>
</dbReference>
<feature type="region of interest" description="Disordered" evidence="7">
    <location>
        <begin position="589"/>
        <end position="627"/>
    </location>
</feature>
<evidence type="ECO:0000256" key="4">
    <source>
        <dbReference type="ARBA" id="ARBA00023116"/>
    </source>
</evidence>
<keyword evidence="11" id="KW-1185">Reference proteome</keyword>
<dbReference type="Proteomes" id="UP001050691">
    <property type="component" value="Unassembled WGS sequence"/>
</dbReference>